<dbReference type="PANTHER" id="PTHR24047">
    <property type="entry name" value="FI01909P-RELATED"/>
    <property type="match status" value="1"/>
</dbReference>
<feature type="signal peptide" evidence="1">
    <location>
        <begin position="1"/>
        <end position="21"/>
    </location>
</feature>
<evidence type="ECO:0000259" key="2">
    <source>
        <dbReference type="SMART" id="SM00181"/>
    </source>
</evidence>
<protein>
    <recommendedName>
        <fullName evidence="2">EGF-like domain-containing protein</fullName>
    </recommendedName>
</protein>
<dbReference type="SMART" id="SM00181">
    <property type="entry name" value="EGF"/>
    <property type="match status" value="4"/>
</dbReference>
<feature type="domain" description="EGF-like" evidence="2">
    <location>
        <begin position="160"/>
        <end position="189"/>
    </location>
</feature>
<dbReference type="Proteomes" id="UP001153954">
    <property type="component" value="Unassembled WGS sequence"/>
</dbReference>
<dbReference type="AlphaFoldDB" id="A0AAU9V1Q8"/>
<accession>A0AAU9V1Q8</accession>
<name>A0AAU9V1Q8_EUPED</name>
<dbReference type="PANTHER" id="PTHR24047:SF29">
    <property type="entry name" value="EATER-RELATED"/>
    <property type="match status" value="1"/>
</dbReference>
<dbReference type="InterPro" id="IPR000742">
    <property type="entry name" value="EGF"/>
</dbReference>
<reference evidence="3" key="1">
    <citation type="submission" date="2022-03" db="EMBL/GenBank/DDBJ databases">
        <authorList>
            <person name="Tunstrom K."/>
        </authorList>
    </citation>
    <scope>NUCLEOTIDE SEQUENCE</scope>
</reference>
<comment type="caution">
    <text evidence="3">The sequence shown here is derived from an EMBL/GenBank/DDBJ whole genome shotgun (WGS) entry which is preliminary data.</text>
</comment>
<keyword evidence="4" id="KW-1185">Reference proteome</keyword>
<feature type="chain" id="PRO_5043605888" description="EGF-like domain-containing protein" evidence="1">
    <location>
        <begin position="22"/>
        <end position="244"/>
    </location>
</feature>
<evidence type="ECO:0000256" key="1">
    <source>
        <dbReference type="SAM" id="SignalP"/>
    </source>
</evidence>
<organism evidence="3 4">
    <name type="scientific">Euphydryas editha</name>
    <name type="common">Edith's checkerspot</name>
    <dbReference type="NCBI Taxonomy" id="104508"/>
    <lineage>
        <taxon>Eukaryota</taxon>
        <taxon>Metazoa</taxon>
        <taxon>Ecdysozoa</taxon>
        <taxon>Arthropoda</taxon>
        <taxon>Hexapoda</taxon>
        <taxon>Insecta</taxon>
        <taxon>Pterygota</taxon>
        <taxon>Neoptera</taxon>
        <taxon>Endopterygota</taxon>
        <taxon>Lepidoptera</taxon>
        <taxon>Glossata</taxon>
        <taxon>Ditrysia</taxon>
        <taxon>Papilionoidea</taxon>
        <taxon>Nymphalidae</taxon>
        <taxon>Nymphalinae</taxon>
        <taxon>Euphydryas</taxon>
    </lineage>
</organism>
<sequence length="244" mass="26813">MRIKFLCLFILCSEIVIFVDGLMANNTGVCVVPRSVQKTRTKKYKTRINKYCGARKCLVTKTKTETYKVTKNESVCCEGWKYDSNSDICSPYCSMGCNGGRCVEPEVCQCDPPAFLDPKHKNTCVTPTCEPPCENGICVGFNMCTCSEGYTNMNGKCKPKCENCANGECISPDNCECHNGYIKTDGVCNPACVGCENGVCTAPNTCKCNEGFIKNDTNNNCYKPCPKNCKRCDIDGICQDGLCE</sequence>
<dbReference type="EMBL" id="CAKOGL010000028">
    <property type="protein sequence ID" value="CAH2105236.1"/>
    <property type="molecule type" value="Genomic_DNA"/>
</dbReference>
<evidence type="ECO:0000313" key="3">
    <source>
        <dbReference type="EMBL" id="CAH2105236.1"/>
    </source>
</evidence>
<keyword evidence="1" id="KW-0732">Signal</keyword>
<feature type="domain" description="EGF-like" evidence="2">
    <location>
        <begin position="92"/>
        <end position="125"/>
    </location>
</feature>
<evidence type="ECO:0000313" key="4">
    <source>
        <dbReference type="Proteomes" id="UP001153954"/>
    </source>
</evidence>
<gene>
    <name evidence="3" type="ORF">EEDITHA_LOCUS19523</name>
</gene>
<dbReference type="InterPro" id="IPR053255">
    <property type="entry name" value="EGF-like_domain"/>
</dbReference>
<feature type="domain" description="EGF-like" evidence="2">
    <location>
        <begin position="128"/>
        <end position="158"/>
    </location>
</feature>
<dbReference type="Gene3D" id="2.10.25.10">
    <property type="entry name" value="Laminin"/>
    <property type="match status" value="4"/>
</dbReference>
<feature type="domain" description="EGF-like" evidence="2">
    <location>
        <begin position="191"/>
        <end position="222"/>
    </location>
</feature>
<proteinExistence type="predicted"/>